<accession>A0A7X8XY79</accession>
<evidence type="ECO:0000256" key="2">
    <source>
        <dbReference type="ARBA" id="ARBA00023295"/>
    </source>
</evidence>
<dbReference type="GO" id="GO:0004553">
    <property type="term" value="F:hydrolase activity, hydrolyzing O-glycosyl compounds"/>
    <property type="evidence" value="ECO:0007669"/>
    <property type="project" value="InterPro"/>
</dbReference>
<keyword evidence="1 3" id="KW-0378">Hydrolase</keyword>
<dbReference type="InterPro" id="IPR018087">
    <property type="entry name" value="Glyco_hydro_5_CS"/>
</dbReference>
<comment type="caution">
    <text evidence="3">The sequence shown here is derived from an EMBL/GenBank/DDBJ whole genome shotgun (WGS) entry which is preliminary data.</text>
</comment>
<dbReference type="InterPro" id="IPR045053">
    <property type="entry name" value="MAN-like"/>
</dbReference>
<dbReference type="RefSeq" id="WP_168884675.1">
    <property type="nucleotide sequence ID" value="NZ_JABAIL010000009.1"/>
</dbReference>
<dbReference type="SUPFAM" id="SSF51445">
    <property type="entry name" value="(Trans)glycosidases"/>
    <property type="match status" value="1"/>
</dbReference>
<dbReference type="InterPro" id="IPR017853">
    <property type="entry name" value="GH"/>
</dbReference>
<protein>
    <submittedName>
        <fullName evidence="3">Cellulase family glycosylhydrolase</fullName>
    </submittedName>
</protein>
<reference evidence="3 4" key="1">
    <citation type="submission" date="2020-04" db="EMBL/GenBank/DDBJ databases">
        <title>Flammeovirga sp. SR4, a novel species isolated from seawater.</title>
        <authorList>
            <person name="Wang X."/>
        </authorList>
    </citation>
    <scope>NUCLEOTIDE SEQUENCE [LARGE SCALE GENOMIC DNA]</scope>
    <source>
        <strain evidence="3 4">SR4</strain>
    </source>
</reference>
<keyword evidence="4" id="KW-1185">Reference proteome</keyword>
<dbReference type="PROSITE" id="PS00659">
    <property type="entry name" value="GLYCOSYL_HYDROL_F5"/>
    <property type="match status" value="1"/>
</dbReference>
<dbReference type="Gene3D" id="3.20.20.80">
    <property type="entry name" value="Glycosidases"/>
    <property type="match status" value="1"/>
</dbReference>
<gene>
    <name evidence="3" type="ORF">HGP29_22360</name>
</gene>
<organism evidence="3 4">
    <name type="scientific">Flammeovirga agarivorans</name>
    <dbReference type="NCBI Taxonomy" id="2726742"/>
    <lineage>
        <taxon>Bacteria</taxon>
        <taxon>Pseudomonadati</taxon>
        <taxon>Bacteroidota</taxon>
        <taxon>Cytophagia</taxon>
        <taxon>Cytophagales</taxon>
        <taxon>Flammeovirgaceae</taxon>
        <taxon>Flammeovirga</taxon>
    </lineage>
</organism>
<evidence type="ECO:0000313" key="4">
    <source>
        <dbReference type="Proteomes" id="UP000585050"/>
    </source>
</evidence>
<name>A0A7X8XY79_9BACT</name>
<dbReference type="AlphaFoldDB" id="A0A7X8XY79"/>
<dbReference type="Proteomes" id="UP000585050">
    <property type="component" value="Unassembled WGS sequence"/>
</dbReference>
<dbReference type="GO" id="GO:0005975">
    <property type="term" value="P:carbohydrate metabolic process"/>
    <property type="evidence" value="ECO:0007669"/>
    <property type="project" value="InterPro"/>
</dbReference>
<dbReference type="EMBL" id="JABAIL010000009">
    <property type="protein sequence ID" value="NLR93961.1"/>
    <property type="molecule type" value="Genomic_DNA"/>
</dbReference>
<evidence type="ECO:0000313" key="3">
    <source>
        <dbReference type="EMBL" id="NLR93961.1"/>
    </source>
</evidence>
<proteinExistence type="predicted"/>
<evidence type="ECO:0000256" key="1">
    <source>
        <dbReference type="ARBA" id="ARBA00022801"/>
    </source>
</evidence>
<sequence>MKLLVTLYIISTYFASVLFAQGNSFTFVKNGELFNADGSKAAYFGVNFQSCLSWEYKERLKSSGKKFSNELLKYNSDEGIKELITLGVQAIRLHLTPNDFTNEEGHLVDNIYSQNLDYTLSLAKKNNIKVYITLVNVMTKGYDQSSFLNKYLKNKELILTEEESLDKIEVYIKELLNHVNPYTKVAYKDESNILFFEILNEPHYPNFKHIENNGTYLKGYNVWLTENQKVSTLQNYDAYTAEYTTEFINRMYKVIRSTGAKHPVVWNCNWNKFFNGRNALKRAIAKSSVEGVAFCLYPGQANTKKPYWKHPENLENIDFTEYLEKVETKNSYLAWVNEKQFQEKFVACYEFETFFNQSAYLYPAMADVFTNLRVQVATQWTYGLPIYAEYYNGSHFFNLKTTPVKAVSFMTASKIFNHNILQNNKAEYGYSFKNDDCFYSDDHFFISLGKHEKNIDINLQYPFTVIGYEDNGLVKYDGKGMYSLFVDKNSISIDIQPDSKWKYTHWDNISNPKGEINTQLSYNKKHKIDVGLLIPEGKKVNVYRIEKGHKTLILKNKLVTDIGVNAGKYCVEWDQGKSK</sequence>
<dbReference type="PANTHER" id="PTHR31451">
    <property type="match status" value="1"/>
</dbReference>
<keyword evidence="2" id="KW-0326">Glycosidase</keyword>